<proteinExistence type="predicted"/>
<dbReference type="EMBL" id="JAJVCN010000002">
    <property type="protein sequence ID" value="MCE7007046.1"/>
    <property type="molecule type" value="Genomic_DNA"/>
</dbReference>
<reference evidence="1 2" key="1">
    <citation type="submission" date="2021-12" db="EMBL/GenBank/DDBJ databases">
        <title>Genome sequence of Kibdelosporangium philippinense ATCC 49844.</title>
        <authorList>
            <person name="Fedorov E.A."/>
            <person name="Omeragic M."/>
            <person name="Shalygina K.F."/>
            <person name="Maclea K.S."/>
        </authorList>
    </citation>
    <scope>NUCLEOTIDE SEQUENCE [LARGE SCALE GENOMIC DNA]</scope>
    <source>
        <strain evidence="1 2">ATCC 49844</strain>
    </source>
</reference>
<evidence type="ECO:0000313" key="1">
    <source>
        <dbReference type="EMBL" id="MCE7007046.1"/>
    </source>
</evidence>
<evidence type="ECO:0000313" key="2">
    <source>
        <dbReference type="Proteomes" id="UP001521150"/>
    </source>
</evidence>
<keyword evidence="2" id="KW-1185">Reference proteome</keyword>
<protein>
    <submittedName>
        <fullName evidence="1">Uncharacterized protein</fullName>
    </submittedName>
</protein>
<dbReference type="RefSeq" id="WP_233728445.1">
    <property type="nucleotide sequence ID" value="NZ_JAJVCN010000002.1"/>
</dbReference>
<name>A0ABS8ZK89_9PSEU</name>
<dbReference type="Proteomes" id="UP001521150">
    <property type="component" value="Unassembled WGS sequence"/>
</dbReference>
<accession>A0ABS8ZK89</accession>
<comment type="caution">
    <text evidence="1">The sequence shown here is derived from an EMBL/GenBank/DDBJ whole genome shotgun (WGS) entry which is preliminary data.</text>
</comment>
<gene>
    <name evidence="1" type="ORF">LWC34_30075</name>
</gene>
<sequence length="83" mass="8985">MPFETVFLGIPVDVIAIGAGRAPGVVATCRRGKETAEIDLTSLTFPDGTVAAWLRAAYLRYLGRDPGQPGRPPGWCLRSWDQV</sequence>
<organism evidence="1 2">
    <name type="scientific">Kibdelosporangium philippinense</name>
    <dbReference type="NCBI Taxonomy" id="211113"/>
    <lineage>
        <taxon>Bacteria</taxon>
        <taxon>Bacillati</taxon>
        <taxon>Actinomycetota</taxon>
        <taxon>Actinomycetes</taxon>
        <taxon>Pseudonocardiales</taxon>
        <taxon>Pseudonocardiaceae</taxon>
        <taxon>Kibdelosporangium</taxon>
    </lineage>
</organism>